<keyword evidence="11 14" id="KW-0472">Membrane</keyword>
<dbReference type="InterPro" id="IPR000983">
    <property type="entry name" value="Bac_GSPG_pilin"/>
</dbReference>
<keyword evidence="5" id="KW-1003">Cell membrane</keyword>
<dbReference type="GO" id="GO:0015628">
    <property type="term" value="P:protein secretion by the type II secretion system"/>
    <property type="evidence" value="ECO:0007669"/>
    <property type="project" value="InterPro"/>
</dbReference>
<gene>
    <name evidence="16" type="ORF">L602_003200000180</name>
</gene>
<dbReference type="PRINTS" id="PR00813">
    <property type="entry name" value="BCTERIALGSPG"/>
</dbReference>
<keyword evidence="17" id="KW-1185">Reference proteome</keyword>
<evidence type="ECO:0000256" key="10">
    <source>
        <dbReference type="ARBA" id="ARBA00022989"/>
    </source>
</evidence>
<dbReference type="EMBL" id="VLJN01000026">
    <property type="protein sequence ID" value="TWG83085.1"/>
    <property type="molecule type" value="Genomic_DNA"/>
</dbReference>
<dbReference type="Pfam" id="PF08334">
    <property type="entry name" value="T2SSG"/>
    <property type="match status" value="1"/>
</dbReference>
<dbReference type="SUPFAM" id="SSF54523">
    <property type="entry name" value="Pili subunits"/>
    <property type="match status" value="1"/>
</dbReference>
<dbReference type="PANTHER" id="PTHR30093">
    <property type="entry name" value="GENERAL SECRETION PATHWAY PROTEIN G"/>
    <property type="match status" value="1"/>
</dbReference>
<comment type="caution">
    <text evidence="16">The sequence shown here is derived from an EMBL/GenBank/DDBJ whole genome shotgun (WGS) entry which is preliminary data.</text>
</comment>
<evidence type="ECO:0000256" key="1">
    <source>
        <dbReference type="ARBA" id="ARBA00004377"/>
    </source>
</evidence>
<keyword evidence="7" id="KW-0997">Cell inner membrane</keyword>
<dbReference type="FunFam" id="3.30.700.10:FF:000001">
    <property type="entry name" value="General secretion pathway protein G"/>
    <property type="match status" value="1"/>
</dbReference>
<evidence type="ECO:0000256" key="13">
    <source>
        <dbReference type="SAM" id="MobiDB-lite"/>
    </source>
</evidence>
<dbReference type="GO" id="GO:0015627">
    <property type="term" value="C:type II protein secretion system complex"/>
    <property type="evidence" value="ECO:0007669"/>
    <property type="project" value="InterPro"/>
</dbReference>
<keyword evidence="6" id="KW-0488">Methylation</keyword>
<reference evidence="16 17" key="1">
    <citation type="submission" date="2019-07" db="EMBL/GenBank/DDBJ databases">
        <title>Genome sequencing of lignin-degrading bacterial isolates.</title>
        <authorList>
            <person name="Gladden J."/>
        </authorList>
    </citation>
    <scope>NUCLEOTIDE SEQUENCE [LARGE SCALE GENOMIC DNA]</scope>
    <source>
        <strain evidence="16 17">J11</strain>
    </source>
</reference>
<evidence type="ECO:0000256" key="8">
    <source>
        <dbReference type="ARBA" id="ARBA00022692"/>
    </source>
</evidence>
<dbReference type="Proteomes" id="UP000318141">
    <property type="component" value="Unassembled WGS sequence"/>
</dbReference>
<evidence type="ECO:0000256" key="6">
    <source>
        <dbReference type="ARBA" id="ARBA00022481"/>
    </source>
</evidence>
<dbReference type="InterPro" id="IPR010054">
    <property type="entry name" value="Type2_sec_GspG"/>
</dbReference>
<protein>
    <recommendedName>
        <fullName evidence="3">Type II secretion system core protein G</fullName>
    </recommendedName>
    <alternativeName>
        <fullName evidence="12">General secretion pathway protein G</fullName>
    </alternativeName>
</protein>
<evidence type="ECO:0000256" key="9">
    <source>
        <dbReference type="ARBA" id="ARBA00022927"/>
    </source>
</evidence>
<evidence type="ECO:0000256" key="2">
    <source>
        <dbReference type="ARBA" id="ARBA00009984"/>
    </source>
</evidence>
<dbReference type="PROSITE" id="PS00409">
    <property type="entry name" value="PROKAR_NTER_METHYL"/>
    <property type="match status" value="1"/>
</dbReference>
<dbReference type="NCBIfam" id="TIGR02532">
    <property type="entry name" value="IV_pilin_GFxxxE"/>
    <property type="match status" value="1"/>
</dbReference>
<dbReference type="AlphaFoldDB" id="A0A562BD34"/>
<keyword evidence="8 14" id="KW-0812">Transmembrane</keyword>
<feature type="compositionally biased region" description="Low complexity" evidence="13">
    <location>
        <begin position="13"/>
        <end position="24"/>
    </location>
</feature>
<feature type="region of interest" description="Disordered" evidence="13">
    <location>
        <begin position="1"/>
        <end position="29"/>
    </location>
</feature>
<accession>A0A562BD34</accession>
<dbReference type="Gene3D" id="3.30.700.10">
    <property type="entry name" value="Glycoprotein, Type 4 Pilin"/>
    <property type="match status" value="1"/>
</dbReference>
<evidence type="ECO:0000256" key="14">
    <source>
        <dbReference type="SAM" id="Phobius"/>
    </source>
</evidence>
<sequence>MRRNTESLPVPMSADTSSRSARPARSLRQRRRQGGFTLIEIMVVIVILGVLAALVVPKIMSRPDEARIVAARQDISSIMQALKLYRLDNGRYPTTEQGLAALVTRPTTEPIPNNWKGGGYLEKLPRDPWGHPYQYLNPGVRGEIDVFSFGADGQAGGSANDADIGNWE</sequence>
<dbReference type="PANTHER" id="PTHR30093:SF44">
    <property type="entry name" value="TYPE II SECRETION SYSTEM CORE PROTEIN G"/>
    <property type="match status" value="1"/>
</dbReference>
<evidence type="ECO:0000313" key="16">
    <source>
        <dbReference type="EMBL" id="TWG83085.1"/>
    </source>
</evidence>
<feature type="transmembrane region" description="Helical" evidence="14">
    <location>
        <begin position="35"/>
        <end position="56"/>
    </location>
</feature>
<comment type="similarity">
    <text evidence="2">Belongs to the GSP G family.</text>
</comment>
<evidence type="ECO:0000313" key="17">
    <source>
        <dbReference type="Proteomes" id="UP000318141"/>
    </source>
</evidence>
<dbReference type="NCBIfam" id="TIGR01710">
    <property type="entry name" value="typeII_sec_gspG"/>
    <property type="match status" value="1"/>
</dbReference>
<organism evidence="16 17">
    <name type="scientific">Cupriavidus gilardii J11</name>
    <dbReference type="NCBI Taxonomy" id="936133"/>
    <lineage>
        <taxon>Bacteria</taxon>
        <taxon>Pseudomonadati</taxon>
        <taxon>Pseudomonadota</taxon>
        <taxon>Betaproteobacteria</taxon>
        <taxon>Burkholderiales</taxon>
        <taxon>Burkholderiaceae</taxon>
        <taxon>Cupriavidus</taxon>
    </lineage>
</organism>
<name>A0A562BD34_9BURK</name>
<dbReference type="InterPro" id="IPR045584">
    <property type="entry name" value="Pilin-like"/>
</dbReference>
<evidence type="ECO:0000259" key="15">
    <source>
        <dbReference type="Pfam" id="PF08334"/>
    </source>
</evidence>
<dbReference type="GO" id="GO:0005886">
    <property type="term" value="C:plasma membrane"/>
    <property type="evidence" value="ECO:0007669"/>
    <property type="project" value="UniProtKB-SubCell"/>
</dbReference>
<evidence type="ECO:0000256" key="11">
    <source>
        <dbReference type="ARBA" id="ARBA00023136"/>
    </source>
</evidence>
<dbReference type="InterPro" id="IPR013545">
    <property type="entry name" value="T2SS_protein-GspG_C"/>
</dbReference>
<proteinExistence type="inferred from homology"/>
<evidence type="ECO:0000256" key="3">
    <source>
        <dbReference type="ARBA" id="ARBA00020042"/>
    </source>
</evidence>
<feature type="domain" description="Type II secretion system protein GspG C-terminal" evidence="15">
    <location>
        <begin position="58"/>
        <end position="167"/>
    </location>
</feature>
<dbReference type="Pfam" id="PF07963">
    <property type="entry name" value="N_methyl"/>
    <property type="match status" value="1"/>
</dbReference>
<keyword evidence="10 14" id="KW-1133">Transmembrane helix</keyword>
<evidence type="ECO:0000256" key="7">
    <source>
        <dbReference type="ARBA" id="ARBA00022519"/>
    </source>
</evidence>
<comment type="subcellular location">
    <subcellularLocation>
        <location evidence="1">Cell inner membrane</location>
        <topology evidence="1">Single-pass membrane protein</topology>
    </subcellularLocation>
</comment>
<keyword evidence="9" id="KW-0653">Protein transport</keyword>
<evidence type="ECO:0000256" key="5">
    <source>
        <dbReference type="ARBA" id="ARBA00022475"/>
    </source>
</evidence>
<keyword evidence="4" id="KW-0813">Transport</keyword>
<evidence type="ECO:0000256" key="4">
    <source>
        <dbReference type="ARBA" id="ARBA00022448"/>
    </source>
</evidence>
<dbReference type="InterPro" id="IPR012902">
    <property type="entry name" value="N_methyl_site"/>
</dbReference>
<evidence type="ECO:0000256" key="12">
    <source>
        <dbReference type="ARBA" id="ARBA00078005"/>
    </source>
</evidence>